<dbReference type="EMBL" id="JBANRG010000143">
    <property type="protein sequence ID" value="KAK7433706.1"/>
    <property type="molecule type" value="Genomic_DNA"/>
</dbReference>
<sequence>MSIVTPRKGRFAWTDIDINDAAFRADCRQGCTPALFETATVSSVSQTNYRFYLVLTGNAPGIYYHWGFLKSTIDLDNDVYKGFNNKAELLAFYRWYCLHYHHHRHDSEYDSFVNPLESPFQPSLQLRQQPETRLAALPPPLRRPR</sequence>
<protein>
    <recommendedName>
        <fullName evidence="1">Ribonuclease H1 N-terminal domain-containing protein</fullName>
    </recommendedName>
</protein>
<evidence type="ECO:0000313" key="2">
    <source>
        <dbReference type="EMBL" id="KAK7433706.1"/>
    </source>
</evidence>
<feature type="domain" description="Ribonuclease H1 N-terminal" evidence="1">
    <location>
        <begin position="51"/>
        <end position="88"/>
    </location>
</feature>
<dbReference type="InterPro" id="IPR011320">
    <property type="entry name" value="RNase_H1_N"/>
</dbReference>
<dbReference type="Proteomes" id="UP001498398">
    <property type="component" value="Unassembled WGS sequence"/>
</dbReference>
<evidence type="ECO:0000313" key="3">
    <source>
        <dbReference type="Proteomes" id="UP001498398"/>
    </source>
</evidence>
<comment type="caution">
    <text evidence="2">The sequence shown here is derived from an EMBL/GenBank/DDBJ whole genome shotgun (WGS) entry which is preliminary data.</text>
</comment>
<name>A0ABR1IMH9_9AGAR</name>
<dbReference type="Pfam" id="PF01693">
    <property type="entry name" value="Cauli_VI"/>
    <property type="match status" value="1"/>
</dbReference>
<accession>A0ABR1IMH9</accession>
<proteinExistence type="predicted"/>
<organism evidence="2 3">
    <name type="scientific">Marasmiellus scandens</name>
    <dbReference type="NCBI Taxonomy" id="2682957"/>
    <lineage>
        <taxon>Eukaryota</taxon>
        <taxon>Fungi</taxon>
        <taxon>Dikarya</taxon>
        <taxon>Basidiomycota</taxon>
        <taxon>Agaricomycotina</taxon>
        <taxon>Agaricomycetes</taxon>
        <taxon>Agaricomycetidae</taxon>
        <taxon>Agaricales</taxon>
        <taxon>Marasmiineae</taxon>
        <taxon>Omphalotaceae</taxon>
        <taxon>Marasmiellus</taxon>
    </lineage>
</organism>
<keyword evidence="3" id="KW-1185">Reference proteome</keyword>
<evidence type="ECO:0000259" key="1">
    <source>
        <dbReference type="Pfam" id="PF01693"/>
    </source>
</evidence>
<reference evidence="2 3" key="1">
    <citation type="submission" date="2024-01" db="EMBL/GenBank/DDBJ databases">
        <title>A draft genome for the cacao thread blight pathogen Marasmiellus scandens.</title>
        <authorList>
            <person name="Baruah I.K."/>
            <person name="Leung J."/>
            <person name="Bukari Y."/>
            <person name="Amoako-Attah I."/>
            <person name="Meinhardt L.W."/>
            <person name="Bailey B.A."/>
            <person name="Cohen S.P."/>
        </authorList>
    </citation>
    <scope>NUCLEOTIDE SEQUENCE [LARGE SCALE GENOMIC DNA]</scope>
    <source>
        <strain evidence="2 3">GH-19</strain>
    </source>
</reference>
<gene>
    <name evidence="2" type="ORF">VKT23_020624</name>
</gene>